<dbReference type="PANTHER" id="PTHR14564">
    <property type="entry name" value="MICOS COMPLEX SUBUNIT MIC26 / MIC27 FAMILY MEMBER"/>
    <property type="match status" value="1"/>
</dbReference>
<comment type="subcellular location">
    <subcellularLocation>
        <location evidence="7">Mitochondrion inner membrane</location>
    </subcellularLocation>
    <subcellularLocation>
        <location evidence="1">Mitochondrion membrane</location>
    </subcellularLocation>
</comment>
<dbReference type="Proteomes" id="UP000515154">
    <property type="component" value="Linkage group LG4"/>
</dbReference>
<organism evidence="8 9">
    <name type="scientific">Octopus sinensis</name>
    <name type="common">East Asian common octopus</name>
    <dbReference type="NCBI Taxonomy" id="2607531"/>
    <lineage>
        <taxon>Eukaryota</taxon>
        <taxon>Metazoa</taxon>
        <taxon>Spiralia</taxon>
        <taxon>Lophotrochozoa</taxon>
        <taxon>Mollusca</taxon>
        <taxon>Cephalopoda</taxon>
        <taxon>Coleoidea</taxon>
        <taxon>Octopodiformes</taxon>
        <taxon>Octopoda</taxon>
        <taxon>Incirrata</taxon>
        <taxon>Octopodidae</taxon>
        <taxon>Octopus</taxon>
    </lineage>
</organism>
<dbReference type="InterPro" id="IPR019166">
    <property type="entry name" value="MIC26/MIC27"/>
</dbReference>
<comment type="subunit">
    <text evidence="7">Component of the mitochondrial contact site and cristae organizing system (MICOS) complex.</text>
</comment>
<evidence type="ECO:0000256" key="3">
    <source>
        <dbReference type="ARBA" id="ARBA00022692"/>
    </source>
</evidence>
<dbReference type="GO" id="GO:0042407">
    <property type="term" value="P:cristae formation"/>
    <property type="evidence" value="ECO:0007669"/>
    <property type="project" value="InterPro"/>
</dbReference>
<sequence length="241" mass="26434">MARQVLRLGSMGFPVYFAAVGPEEAKDNITMTIADLPIYEPAPKKYVYQFVPSERNILQKGIGSVRRFFAEYQESMKNFSEKVSYKWEVSKAHTLGLIDYIQNDPNVLARAGVITVAGLGGIVAGYKGGRMKKVTYSSIAIVSAASLCYPKQAANVTYSAYDGVVSQSCRLWKFLTAPPPACPPEPVKETAVKEEKAPAQKSDGKNVVVNLTKTDSSKIKPVEKDFGQSSEEDKDLYTTRG</sequence>
<keyword evidence="6" id="KW-0472">Membrane</keyword>
<dbReference type="RefSeq" id="XP_029635241.1">
    <property type="nucleotide sequence ID" value="XM_029779381.2"/>
</dbReference>
<keyword evidence="4" id="KW-1133">Transmembrane helix</keyword>
<dbReference type="KEGG" id="osn:115210697"/>
<reference evidence="9" key="1">
    <citation type="submission" date="2025-08" db="UniProtKB">
        <authorList>
            <consortium name="RefSeq"/>
        </authorList>
    </citation>
    <scope>IDENTIFICATION</scope>
</reference>
<evidence type="ECO:0000256" key="4">
    <source>
        <dbReference type="ARBA" id="ARBA00022989"/>
    </source>
</evidence>
<name>A0A6P7SB68_9MOLL</name>
<dbReference type="InterPro" id="IPR033182">
    <property type="entry name" value="MIC26/MIC27_animal"/>
</dbReference>
<evidence type="ECO:0000256" key="5">
    <source>
        <dbReference type="ARBA" id="ARBA00023128"/>
    </source>
</evidence>
<dbReference type="AlphaFoldDB" id="A0A6P7SB68"/>
<evidence type="ECO:0000313" key="8">
    <source>
        <dbReference type="Proteomes" id="UP000515154"/>
    </source>
</evidence>
<keyword evidence="8" id="KW-1185">Reference proteome</keyword>
<comment type="similarity">
    <text evidence="2">Belongs to the apolipoprotein O/MICOS complex subunit Mic27 family.</text>
</comment>
<evidence type="ECO:0000256" key="7">
    <source>
        <dbReference type="RuleBase" id="RU363021"/>
    </source>
</evidence>
<keyword evidence="5 7" id="KW-0496">Mitochondrion</keyword>
<comment type="function">
    <text evidence="7">Component of the MICOS complex, a large protein complex of the mitochondrial inner membrane that plays crucial roles in the maintenance of crista junctions, inner membrane architecture, and formation of contact sites to the outer membrane.</text>
</comment>
<dbReference type="GO" id="GO:0061617">
    <property type="term" value="C:MICOS complex"/>
    <property type="evidence" value="ECO:0007669"/>
    <property type="project" value="UniProtKB-UniRule"/>
</dbReference>
<protein>
    <recommendedName>
        <fullName evidence="7">MICOS complex subunit</fullName>
    </recommendedName>
</protein>
<keyword evidence="7" id="KW-0999">Mitochondrion inner membrane</keyword>
<dbReference type="Pfam" id="PF09769">
    <property type="entry name" value="ApoO"/>
    <property type="match status" value="1"/>
</dbReference>
<gene>
    <name evidence="9" type="primary">LOC115210697</name>
</gene>
<evidence type="ECO:0000256" key="2">
    <source>
        <dbReference type="ARBA" id="ARBA00010904"/>
    </source>
</evidence>
<evidence type="ECO:0000256" key="6">
    <source>
        <dbReference type="ARBA" id="ARBA00023136"/>
    </source>
</evidence>
<keyword evidence="3" id="KW-0812">Transmembrane</keyword>
<proteinExistence type="inferred from homology"/>
<evidence type="ECO:0000313" key="9">
    <source>
        <dbReference type="RefSeq" id="XP_029635241.1"/>
    </source>
</evidence>
<accession>A0A6P7SB68</accession>
<evidence type="ECO:0000256" key="1">
    <source>
        <dbReference type="ARBA" id="ARBA00004325"/>
    </source>
</evidence>